<evidence type="ECO:0000256" key="8">
    <source>
        <dbReference type="ARBA" id="ARBA00023065"/>
    </source>
</evidence>
<evidence type="ECO:0000256" key="19">
    <source>
        <dbReference type="RuleBase" id="RU367118"/>
    </source>
</evidence>
<feature type="domain" description="Ionotropic glutamate receptor L-glutamate and glycine-binding" evidence="21">
    <location>
        <begin position="115"/>
        <end position="171"/>
    </location>
</feature>
<feature type="transmembrane region" description="Helical" evidence="19">
    <location>
        <begin position="229"/>
        <end position="249"/>
    </location>
</feature>
<dbReference type="SMART" id="SM00918">
    <property type="entry name" value="Lig_chan-Glu_bd"/>
    <property type="match status" value="1"/>
</dbReference>
<dbReference type="PANTHER" id="PTHR18966">
    <property type="entry name" value="IONOTROPIC GLUTAMATE RECEPTOR"/>
    <property type="match status" value="1"/>
</dbReference>
<reference evidence="22" key="1">
    <citation type="submission" date="2022-02" db="EMBL/GenBank/DDBJ databases">
        <title>Atlantic sturgeon de novo genome assembly.</title>
        <authorList>
            <person name="Stock M."/>
            <person name="Klopp C."/>
            <person name="Guiguen Y."/>
            <person name="Cabau C."/>
            <person name="Parinello H."/>
            <person name="Santidrian Yebra-Pimentel E."/>
            <person name="Kuhl H."/>
            <person name="Dirks R.P."/>
            <person name="Guessner J."/>
            <person name="Wuertz S."/>
            <person name="Du K."/>
            <person name="Schartl M."/>
        </authorList>
    </citation>
    <scope>NUCLEOTIDE SEQUENCE</scope>
    <source>
        <strain evidence="22">STURGEONOMICS-FGT-2020</strain>
        <tissue evidence="22">Whole blood</tissue>
    </source>
</reference>
<feature type="transmembrane region" description="Helical" evidence="19">
    <location>
        <begin position="291"/>
        <end position="311"/>
    </location>
</feature>
<dbReference type="InterPro" id="IPR019594">
    <property type="entry name" value="Glu/Gly-bd"/>
</dbReference>
<feature type="binding site" evidence="16">
    <location>
        <position position="394"/>
    </location>
    <ligand>
        <name>L-glutamate</name>
        <dbReference type="ChEBI" id="CHEBI:29985"/>
    </ligand>
</feature>
<keyword evidence="10 19" id="KW-0675">Receptor</keyword>
<dbReference type="EMBL" id="JAGXEW010000026">
    <property type="protein sequence ID" value="KAK1157372.1"/>
    <property type="molecule type" value="Genomic_DNA"/>
</dbReference>
<evidence type="ECO:0000313" key="23">
    <source>
        <dbReference type="Proteomes" id="UP001230051"/>
    </source>
</evidence>
<dbReference type="Pfam" id="PF10613">
    <property type="entry name" value="Lig_chan-Glu_bd"/>
    <property type="match status" value="1"/>
</dbReference>
<dbReference type="SMART" id="SM00079">
    <property type="entry name" value="PBPe"/>
    <property type="match status" value="1"/>
</dbReference>
<comment type="subcellular location">
    <subcellularLocation>
        <location evidence="15 19">Postsynaptic cell membrane</location>
        <topology evidence="15 19">Multi-pass membrane protein</topology>
    </subcellularLocation>
</comment>
<evidence type="ECO:0000256" key="12">
    <source>
        <dbReference type="ARBA" id="ARBA00023257"/>
    </source>
</evidence>
<dbReference type="Gene3D" id="3.40.190.10">
    <property type="entry name" value="Periplasmic binding protein-like II"/>
    <property type="match status" value="2"/>
</dbReference>
<evidence type="ECO:0000256" key="15">
    <source>
        <dbReference type="ARBA" id="ARBA00034104"/>
    </source>
</evidence>
<evidence type="ECO:0000256" key="14">
    <source>
        <dbReference type="ARBA" id="ARBA00023303"/>
    </source>
</evidence>
<dbReference type="GO" id="GO:0038023">
    <property type="term" value="F:signaling receptor activity"/>
    <property type="evidence" value="ECO:0007669"/>
    <property type="project" value="InterPro"/>
</dbReference>
<dbReference type="Proteomes" id="UP001230051">
    <property type="component" value="Unassembled WGS sequence"/>
</dbReference>
<feature type="site" description="Interaction with the cone snail toxin Con-ikot-ikot" evidence="17">
    <location>
        <position position="353"/>
    </location>
</feature>
<comment type="caution">
    <text evidence="22">The sequence shown here is derived from an EMBL/GenBank/DDBJ whole genome shotgun (WGS) entry which is preliminary data.</text>
</comment>
<feature type="binding site" evidence="16">
    <location>
        <position position="187"/>
    </location>
    <ligand>
        <name>L-glutamate</name>
        <dbReference type="ChEBI" id="CHEBI:29985"/>
    </ligand>
</feature>
<evidence type="ECO:0000256" key="6">
    <source>
        <dbReference type="ARBA" id="ARBA00022989"/>
    </source>
</evidence>
<comment type="function">
    <text evidence="19">Receptor for glutamate that functions as a ligand-gated ion channel in the central nervous system and plays an important role in excitatory synaptic transmission. L-glutamate acts as an excitatory neurotransmitter at many synapses in the central nervous system.</text>
</comment>
<evidence type="ECO:0000256" key="4">
    <source>
        <dbReference type="ARBA" id="ARBA00022692"/>
    </source>
</evidence>
<dbReference type="GO" id="GO:0015276">
    <property type="term" value="F:ligand-gated monoatomic ion channel activity"/>
    <property type="evidence" value="ECO:0007669"/>
    <property type="project" value="InterPro"/>
</dbReference>
<dbReference type="FunFam" id="3.40.190.10:FF:000364">
    <property type="entry name" value="Si:dkey-183j2.10"/>
    <property type="match status" value="1"/>
</dbReference>
<evidence type="ECO:0000256" key="18">
    <source>
        <dbReference type="PIRSR" id="PIRSR601508-3"/>
    </source>
</evidence>
<evidence type="ECO:0000256" key="11">
    <source>
        <dbReference type="ARBA" id="ARBA00023180"/>
    </source>
</evidence>
<keyword evidence="12 19" id="KW-0628">Postsynaptic cell membrane</keyword>
<sequence length="541" mass="60210">MRWDLNAERASSEFGTSQRSTQLCLCLSPPPHPIGHPSLLKLTPSIHDLNFLTLQSITKNRSYWCVTMRKALVLLCGSVLMLAQFCIAGTAENEDSGRTKRDARTLRVTTILQEPYTMEKNSALEGYCIDLMKELSKKLDFKYTIHLVKDGFYGRQDTQGNWNGMIGEVVRSEADLAMASLTITAMREKAVELTKPFMQTGIGIILRKDIVSSESHFFEFLNPFSKETWIGILIAYLMTSVCLFIVARLSPCEWSEPQTEGNRFTLLHSFWYAAGALTLQGAGPQPKALSVRVISVIWWLFTVVLLASYIASFSSMRNSDSTKLSIETFEDLAKQDIIEYGTIRDSSTFSFFKNSKHPTYRMIYEHMQRRHSLVSSVEEGIRKAQGGSFAFIGESMSLDLAVARYCSLTRVPEVIGMRGYAVATALGSPLVKNLSVAILQLTESGELEYLREKWWATTCVPKEGGSSGPLNPHCLGGIFFILAGGLALGVLLALVELAVQSKTSAEEQKKSCCSVFSEELSCRFRNSSSKKDQDVPEKSKA</sequence>
<evidence type="ECO:0000256" key="16">
    <source>
        <dbReference type="PIRSR" id="PIRSR601508-1"/>
    </source>
</evidence>
<organism evidence="22 23">
    <name type="scientific">Acipenser oxyrinchus oxyrinchus</name>
    <dbReference type="NCBI Taxonomy" id="40147"/>
    <lineage>
        <taxon>Eukaryota</taxon>
        <taxon>Metazoa</taxon>
        <taxon>Chordata</taxon>
        <taxon>Craniata</taxon>
        <taxon>Vertebrata</taxon>
        <taxon>Euteleostomi</taxon>
        <taxon>Actinopterygii</taxon>
        <taxon>Chondrostei</taxon>
        <taxon>Acipenseriformes</taxon>
        <taxon>Acipenseridae</taxon>
        <taxon>Acipenser</taxon>
    </lineage>
</organism>
<dbReference type="AlphaFoldDB" id="A0AAD8CVW7"/>
<keyword evidence="5" id="KW-0732">Signal</keyword>
<feature type="transmembrane region" description="Helical" evidence="19">
    <location>
        <begin position="475"/>
        <end position="499"/>
    </location>
</feature>
<keyword evidence="13 19" id="KW-1071">Ligand-gated ion channel</keyword>
<evidence type="ECO:0000256" key="5">
    <source>
        <dbReference type="ARBA" id="ARBA00022729"/>
    </source>
</evidence>
<evidence type="ECO:0000256" key="17">
    <source>
        <dbReference type="PIRSR" id="PIRSR601508-2"/>
    </source>
</evidence>
<keyword evidence="14 19" id="KW-0407">Ion channel</keyword>
<protein>
    <recommendedName>
        <fullName evidence="19">Glutamate receptor</fullName>
    </recommendedName>
</protein>
<keyword evidence="3 19" id="KW-1003">Cell membrane</keyword>
<evidence type="ECO:0000259" key="21">
    <source>
        <dbReference type="SMART" id="SM00918"/>
    </source>
</evidence>
<accession>A0AAD8CVW7</accession>
<dbReference type="PRINTS" id="PR00177">
    <property type="entry name" value="NMDARECEPTOR"/>
</dbReference>
<feature type="disulfide bond" evidence="18">
    <location>
        <begin position="406"/>
        <end position="459"/>
    </location>
</feature>
<feature type="binding site" evidence="16">
    <location>
        <position position="348"/>
    </location>
    <ligand>
        <name>L-glutamate</name>
        <dbReference type="ChEBI" id="CHEBI:29985"/>
    </ligand>
</feature>
<keyword evidence="11" id="KW-0325">Glycoprotein</keyword>
<keyword evidence="6 19" id="KW-1133">Transmembrane helix</keyword>
<name>A0AAD8CVW7_ACIOX</name>
<evidence type="ECO:0000256" key="9">
    <source>
        <dbReference type="ARBA" id="ARBA00023136"/>
    </source>
</evidence>
<keyword evidence="4 19" id="KW-0812">Transmembrane</keyword>
<keyword evidence="7 19" id="KW-0770">Synapse</keyword>
<comment type="caution">
    <text evidence="19">Lacks conserved residue(s) required for the propagation of feature annotation.</text>
</comment>
<evidence type="ECO:0000259" key="20">
    <source>
        <dbReference type="SMART" id="SM00079"/>
    </source>
</evidence>
<evidence type="ECO:0000256" key="2">
    <source>
        <dbReference type="ARBA" id="ARBA00022448"/>
    </source>
</evidence>
<feature type="site" description="Crucial to convey clamshell closure to channel opening" evidence="17">
    <location>
        <position position="326"/>
    </location>
</feature>
<dbReference type="InterPro" id="IPR001320">
    <property type="entry name" value="Iontro_rcpt_C"/>
</dbReference>
<dbReference type="CDD" id="cd13685">
    <property type="entry name" value="PBP2_iGluR_non_NMDA_like"/>
    <property type="match status" value="1"/>
</dbReference>
<dbReference type="Pfam" id="PF00060">
    <property type="entry name" value="Lig_chan"/>
    <property type="match status" value="1"/>
</dbReference>
<keyword evidence="23" id="KW-1185">Reference proteome</keyword>
<feature type="transmembrane region" description="Helical" evidence="19">
    <location>
        <begin position="261"/>
        <end position="279"/>
    </location>
</feature>
<proteinExistence type="inferred from homology"/>
<feature type="domain" description="Ionotropic glutamate receptor C-terminal" evidence="20">
    <location>
        <begin position="105"/>
        <end position="457"/>
    </location>
</feature>
<dbReference type="InterPro" id="IPR015683">
    <property type="entry name" value="Ionotropic_Glu_rcpt"/>
</dbReference>
<evidence type="ECO:0000256" key="3">
    <source>
        <dbReference type="ARBA" id="ARBA00022475"/>
    </source>
</evidence>
<keyword evidence="18" id="KW-1015">Disulfide bond</keyword>
<dbReference type="Gene3D" id="1.10.287.70">
    <property type="match status" value="1"/>
</dbReference>
<evidence type="ECO:0000256" key="10">
    <source>
        <dbReference type="ARBA" id="ARBA00023170"/>
    </source>
</evidence>
<dbReference type="SUPFAM" id="SSF53850">
    <property type="entry name" value="Periplasmic binding protein-like II"/>
    <property type="match status" value="1"/>
</dbReference>
<dbReference type="GO" id="GO:0045211">
    <property type="term" value="C:postsynaptic membrane"/>
    <property type="evidence" value="ECO:0007669"/>
    <property type="project" value="UniProtKB-SubCell"/>
</dbReference>
<feature type="binding site" evidence="16">
    <location>
        <position position="347"/>
    </location>
    <ligand>
        <name>L-glutamate</name>
        <dbReference type="ChEBI" id="CHEBI:29985"/>
    </ligand>
</feature>
<dbReference type="InterPro" id="IPR001508">
    <property type="entry name" value="Iono_Glu_rcpt_met"/>
</dbReference>
<keyword evidence="9 19" id="KW-0472">Membrane</keyword>
<keyword evidence="8 19" id="KW-0406">Ion transport</keyword>
<feature type="binding site" evidence="16">
    <location>
        <position position="182"/>
    </location>
    <ligand>
        <name>L-glutamate</name>
        <dbReference type="ChEBI" id="CHEBI:29985"/>
    </ligand>
</feature>
<dbReference type="FunFam" id="1.10.287.70:FF:000143">
    <property type="entry name" value="Probable glutamate receptor"/>
    <property type="match status" value="1"/>
</dbReference>
<feature type="transmembrane region" description="Helical" evidence="19">
    <location>
        <begin position="71"/>
        <end position="91"/>
    </location>
</feature>
<evidence type="ECO:0000256" key="13">
    <source>
        <dbReference type="ARBA" id="ARBA00023286"/>
    </source>
</evidence>
<comment type="similarity">
    <text evidence="1 19">Belongs to the glutamate-gated ion channel (TC 1.A.10.1) family.</text>
</comment>
<gene>
    <name evidence="22" type="ORF">AOXY_G25019</name>
</gene>
<evidence type="ECO:0000313" key="22">
    <source>
        <dbReference type="EMBL" id="KAK1157372.1"/>
    </source>
</evidence>
<evidence type="ECO:0000256" key="7">
    <source>
        <dbReference type="ARBA" id="ARBA00023018"/>
    </source>
</evidence>
<keyword evidence="2 19" id="KW-0813">Transport</keyword>
<evidence type="ECO:0000256" key="1">
    <source>
        <dbReference type="ARBA" id="ARBA00008685"/>
    </source>
</evidence>